<dbReference type="Proteomes" id="UP000292052">
    <property type="component" value="Unassembled WGS sequence"/>
</dbReference>
<organism evidence="1 2">
    <name type="scientific">Asbolus verrucosus</name>
    <name type="common">Desert ironclad beetle</name>
    <dbReference type="NCBI Taxonomy" id="1661398"/>
    <lineage>
        <taxon>Eukaryota</taxon>
        <taxon>Metazoa</taxon>
        <taxon>Ecdysozoa</taxon>
        <taxon>Arthropoda</taxon>
        <taxon>Hexapoda</taxon>
        <taxon>Insecta</taxon>
        <taxon>Pterygota</taxon>
        <taxon>Neoptera</taxon>
        <taxon>Endopterygota</taxon>
        <taxon>Coleoptera</taxon>
        <taxon>Polyphaga</taxon>
        <taxon>Cucujiformia</taxon>
        <taxon>Tenebrionidae</taxon>
        <taxon>Pimeliinae</taxon>
        <taxon>Asbolus</taxon>
    </lineage>
</organism>
<reference evidence="1 2" key="1">
    <citation type="submission" date="2017-03" db="EMBL/GenBank/DDBJ databases">
        <title>Genome of the blue death feigning beetle - Asbolus verrucosus.</title>
        <authorList>
            <person name="Rider S.D."/>
        </authorList>
    </citation>
    <scope>NUCLEOTIDE SEQUENCE [LARGE SCALE GENOMIC DNA]</scope>
    <source>
        <strain evidence="1">Butters</strain>
        <tissue evidence="1">Head and leg muscle</tissue>
    </source>
</reference>
<evidence type="ECO:0000313" key="2">
    <source>
        <dbReference type="Proteomes" id="UP000292052"/>
    </source>
</evidence>
<keyword evidence="2" id="KW-1185">Reference proteome</keyword>
<dbReference type="AlphaFoldDB" id="A0A482V0Y5"/>
<dbReference type="EMBL" id="QDEB01134984">
    <property type="protein sequence ID" value="RZB38673.1"/>
    <property type="molecule type" value="Genomic_DNA"/>
</dbReference>
<gene>
    <name evidence="1" type="ORF">BDFB_014466</name>
</gene>
<sequence length="41" mass="4910">MVFTVQHKTFIIESYFRNGVKIEGEWNFNSGACLEEFLRMH</sequence>
<protein>
    <submittedName>
        <fullName evidence="1">Uncharacterized protein</fullName>
    </submittedName>
</protein>
<comment type="caution">
    <text evidence="1">The sequence shown here is derived from an EMBL/GenBank/DDBJ whole genome shotgun (WGS) entry which is preliminary data.</text>
</comment>
<name>A0A482V0Y5_ASBVE</name>
<proteinExistence type="predicted"/>
<evidence type="ECO:0000313" key="1">
    <source>
        <dbReference type="EMBL" id="RZB38673.1"/>
    </source>
</evidence>
<accession>A0A482V0Y5</accession>